<accession>A0A1I8B3P1</accession>
<dbReference type="Gene3D" id="2.60.120.10">
    <property type="entry name" value="Jelly Rolls"/>
    <property type="match status" value="1"/>
</dbReference>
<name>A0A1I8B3P1_MELHA</name>
<dbReference type="SUPFAM" id="SSF51206">
    <property type="entry name" value="cAMP-binding domain-like"/>
    <property type="match status" value="1"/>
</dbReference>
<sequence length="51" mass="5977">MGTIPPRLRGELAVHLHLENLRQVELFAECEPSLLYELVIRFQMKMVREGI</sequence>
<organism evidence="1 2">
    <name type="scientific">Meloidogyne hapla</name>
    <name type="common">Root-knot nematode worm</name>
    <dbReference type="NCBI Taxonomy" id="6305"/>
    <lineage>
        <taxon>Eukaryota</taxon>
        <taxon>Metazoa</taxon>
        <taxon>Ecdysozoa</taxon>
        <taxon>Nematoda</taxon>
        <taxon>Chromadorea</taxon>
        <taxon>Rhabditida</taxon>
        <taxon>Tylenchina</taxon>
        <taxon>Tylenchomorpha</taxon>
        <taxon>Tylenchoidea</taxon>
        <taxon>Meloidogynidae</taxon>
        <taxon>Meloidogyninae</taxon>
        <taxon>Meloidogyne</taxon>
    </lineage>
</organism>
<evidence type="ECO:0000313" key="1">
    <source>
        <dbReference type="Proteomes" id="UP000095281"/>
    </source>
</evidence>
<reference evidence="2" key="1">
    <citation type="submission" date="2016-11" db="UniProtKB">
        <authorList>
            <consortium name="WormBaseParasite"/>
        </authorList>
    </citation>
    <scope>IDENTIFICATION</scope>
</reference>
<dbReference type="Proteomes" id="UP000095281">
    <property type="component" value="Unplaced"/>
</dbReference>
<keyword evidence="1" id="KW-1185">Reference proteome</keyword>
<dbReference type="InterPro" id="IPR014710">
    <property type="entry name" value="RmlC-like_jellyroll"/>
</dbReference>
<dbReference type="WBParaSite" id="MhA1_Contig127.frz3.gene49">
    <property type="protein sequence ID" value="MhA1_Contig127.frz3.gene49"/>
    <property type="gene ID" value="MhA1_Contig127.frz3.gene49"/>
</dbReference>
<proteinExistence type="predicted"/>
<dbReference type="AlphaFoldDB" id="A0A1I8B3P1"/>
<protein>
    <submittedName>
        <fullName evidence="2">FERM domain-containing protein</fullName>
    </submittedName>
</protein>
<evidence type="ECO:0000313" key="2">
    <source>
        <dbReference type="WBParaSite" id="MhA1_Contig127.frz3.gene49"/>
    </source>
</evidence>
<dbReference type="InterPro" id="IPR018490">
    <property type="entry name" value="cNMP-bd_dom_sf"/>
</dbReference>